<dbReference type="Gramene" id="Ma09_t26640.1">
    <property type="protein sequence ID" value="Ma09_p26640.1"/>
    <property type="gene ID" value="Ma09_g26640"/>
</dbReference>
<keyword evidence="3" id="KW-1185">Reference proteome</keyword>
<dbReference type="EMBL" id="HG996474">
    <property type="protein sequence ID" value="CAG1836560.1"/>
    <property type="molecule type" value="Genomic_DNA"/>
</dbReference>
<name>A0A804KP15_MUSAM</name>
<organism evidence="2 3">
    <name type="scientific">Musa acuminata subsp. malaccensis</name>
    <name type="common">Wild banana</name>
    <name type="synonym">Musa malaccensis</name>
    <dbReference type="NCBI Taxonomy" id="214687"/>
    <lineage>
        <taxon>Eukaryota</taxon>
        <taxon>Viridiplantae</taxon>
        <taxon>Streptophyta</taxon>
        <taxon>Embryophyta</taxon>
        <taxon>Tracheophyta</taxon>
        <taxon>Spermatophyta</taxon>
        <taxon>Magnoliopsida</taxon>
        <taxon>Liliopsida</taxon>
        <taxon>Zingiberales</taxon>
        <taxon>Musaceae</taxon>
        <taxon>Musa</taxon>
    </lineage>
</organism>
<evidence type="ECO:0000313" key="1">
    <source>
        <dbReference type="EMBL" id="CAG1836560.1"/>
    </source>
</evidence>
<accession>A0A804KP15</accession>
<evidence type="ECO:0000313" key="3">
    <source>
        <dbReference type="Proteomes" id="UP000012960"/>
    </source>
</evidence>
<dbReference type="InParanoid" id="A0A804KP15"/>
<gene>
    <name evidence="1" type="ORF">GSMUA_245290.1</name>
</gene>
<reference evidence="2" key="2">
    <citation type="submission" date="2021-05" db="UniProtKB">
        <authorList>
            <consortium name="EnsemblPlants"/>
        </authorList>
    </citation>
    <scope>IDENTIFICATION</scope>
    <source>
        <strain evidence="2">subsp. malaccensis</strain>
    </source>
</reference>
<sequence>MLVWKLNEQAHWLDCIWIPLSNSDERILVGRSKSTVMLKPKSPMLHHQLQSR</sequence>
<protein>
    <submittedName>
        <fullName evidence="1">(wild Malaysian banana) hypothetical protein</fullName>
    </submittedName>
</protein>
<dbReference type="Proteomes" id="UP000012960">
    <property type="component" value="Unplaced"/>
</dbReference>
<dbReference type="AlphaFoldDB" id="A0A804KP15"/>
<evidence type="ECO:0000313" key="2">
    <source>
        <dbReference type="EnsemblPlants" id="Ma09_p26640.1"/>
    </source>
</evidence>
<reference evidence="1" key="1">
    <citation type="submission" date="2021-03" db="EMBL/GenBank/DDBJ databases">
        <authorList>
            <consortium name="Genoscope - CEA"/>
            <person name="William W."/>
        </authorList>
    </citation>
    <scope>NUCLEOTIDE SEQUENCE</scope>
    <source>
        <strain evidence="1">Doubled-haploid Pahang</strain>
    </source>
</reference>
<dbReference type="EnsemblPlants" id="Ma09_t26640.1">
    <property type="protein sequence ID" value="Ma09_p26640.1"/>
    <property type="gene ID" value="Ma09_g26640"/>
</dbReference>
<proteinExistence type="predicted"/>